<evidence type="ECO:0000256" key="1">
    <source>
        <dbReference type="SAM" id="SignalP"/>
    </source>
</evidence>
<feature type="chain" id="PRO_5046389435" evidence="1">
    <location>
        <begin position="29"/>
        <end position="364"/>
    </location>
</feature>
<sequence>MIDSTLLRQRLAGTALGLACLLMAPAIAAADEISVKDSRGQEILVQRPVKSVAIFPLPIPEAMIAIDGGTERLVAINPRAKSALMNGVIGQLFPEIADIRTDLVAPNFIPNVEEILTANPDIVVQWQRKGDERVAPMENGGIKVATVSTESRETRRGYVSMLGQILGKEDRAQSFLDWEDRTVEEISDVLEGADRPKPRIAFIDAMNGNEFVVFGREEAYFQVSGLANVATEAGFTEGSVKVGAESLLTWNPDIVFVNYYNDAIKPADIFEHPVLAGLDAVKNGRVYKTPAIDPATAAGGELAYLWFAKIGYPDLFEADMRTQVADGFKLLYGKDLTATQIDQLMQMDWNGDSAGYAKAFAASN</sequence>
<dbReference type="PROSITE" id="PS50983">
    <property type="entry name" value="FE_B12_PBP"/>
    <property type="match status" value="1"/>
</dbReference>
<dbReference type="SUPFAM" id="SSF53807">
    <property type="entry name" value="Helical backbone' metal receptor"/>
    <property type="match status" value="1"/>
</dbReference>
<dbReference type="InterPro" id="IPR002491">
    <property type="entry name" value="ABC_transptr_periplasmic_BD"/>
</dbReference>
<dbReference type="PANTHER" id="PTHR30535:SF34">
    <property type="entry name" value="MOLYBDATE-BINDING PROTEIN MOLA"/>
    <property type="match status" value="1"/>
</dbReference>
<dbReference type="Pfam" id="PF01497">
    <property type="entry name" value="Peripla_BP_2"/>
    <property type="match status" value="1"/>
</dbReference>
<dbReference type="EMBL" id="JAOVZQ010000001">
    <property type="protein sequence ID" value="MCY0093625.1"/>
    <property type="molecule type" value="Genomic_DNA"/>
</dbReference>
<organism evidence="3 4">
    <name type="scientific">Hoeflea ulvae</name>
    <dbReference type="NCBI Taxonomy" id="2983764"/>
    <lineage>
        <taxon>Bacteria</taxon>
        <taxon>Pseudomonadati</taxon>
        <taxon>Pseudomonadota</taxon>
        <taxon>Alphaproteobacteria</taxon>
        <taxon>Hyphomicrobiales</taxon>
        <taxon>Rhizobiaceae</taxon>
        <taxon>Hoeflea</taxon>
    </lineage>
</organism>
<dbReference type="InterPro" id="IPR050902">
    <property type="entry name" value="ABC_Transporter_SBP"/>
</dbReference>
<dbReference type="RefSeq" id="WP_267611579.1">
    <property type="nucleotide sequence ID" value="NZ_JAOVZQ010000001.1"/>
</dbReference>
<dbReference type="PANTHER" id="PTHR30535">
    <property type="entry name" value="VITAMIN B12-BINDING PROTEIN"/>
    <property type="match status" value="1"/>
</dbReference>
<gene>
    <name evidence="3" type="ORF">OEG82_06280</name>
</gene>
<evidence type="ECO:0000313" key="3">
    <source>
        <dbReference type="EMBL" id="MCY0093625.1"/>
    </source>
</evidence>
<dbReference type="Proteomes" id="UP001081283">
    <property type="component" value="Unassembled WGS sequence"/>
</dbReference>
<keyword evidence="1" id="KW-0732">Signal</keyword>
<accession>A0ABT3YCL1</accession>
<dbReference type="Gene3D" id="3.40.50.1980">
    <property type="entry name" value="Nitrogenase molybdenum iron protein domain"/>
    <property type="match status" value="2"/>
</dbReference>
<feature type="signal peptide" evidence="1">
    <location>
        <begin position="1"/>
        <end position="28"/>
    </location>
</feature>
<reference evidence="3" key="1">
    <citation type="submission" date="2022-10" db="EMBL/GenBank/DDBJ databases">
        <title>Hoeflea sp. J2-29, isolated from marine algae.</title>
        <authorList>
            <person name="Kristyanto S."/>
            <person name="Kim J.M."/>
            <person name="Jeon C.O."/>
        </authorList>
    </citation>
    <scope>NUCLEOTIDE SEQUENCE</scope>
    <source>
        <strain evidence="3">J2-29</strain>
    </source>
</reference>
<name>A0ABT3YCL1_9HYPH</name>
<protein>
    <submittedName>
        <fullName evidence="3">ABC transporter substrate-binding protein</fullName>
    </submittedName>
</protein>
<comment type="caution">
    <text evidence="3">The sequence shown here is derived from an EMBL/GenBank/DDBJ whole genome shotgun (WGS) entry which is preliminary data.</text>
</comment>
<proteinExistence type="predicted"/>
<keyword evidence="4" id="KW-1185">Reference proteome</keyword>
<feature type="domain" description="Fe/B12 periplasmic-binding" evidence="2">
    <location>
        <begin position="51"/>
        <end position="319"/>
    </location>
</feature>
<evidence type="ECO:0000259" key="2">
    <source>
        <dbReference type="PROSITE" id="PS50983"/>
    </source>
</evidence>
<evidence type="ECO:0000313" key="4">
    <source>
        <dbReference type="Proteomes" id="UP001081283"/>
    </source>
</evidence>